<dbReference type="AlphaFoldDB" id="A0AAT9GML6"/>
<feature type="transmembrane region" description="Helical" evidence="1">
    <location>
        <begin position="118"/>
        <end position="140"/>
    </location>
</feature>
<sequence>MVVALKVLFLTQKFNGLINKMHMPVIIFLIIIALALSHALEPDHIVTMRLMKSKKEYAMFGLSHGIGFAIIAIPLVLILSFFPFLEIVGDLIGLAFALILLYSEIIGKEIELNVSKSFGSGILQGAFAITPSKIVVAILASEVGLLLGSLYVFTFVVISSLAIFLVGFSLSYLNLKKDISRIVNICIALVATIYILFSILKL</sequence>
<protein>
    <submittedName>
        <fullName evidence="2">Uncharacterized protein</fullName>
    </submittedName>
</protein>
<evidence type="ECO:0000256" key="1">
    <source>
        <dbReference type="SAM" id="Phobius"/>
    </source>
</evidence>
<evidence type="ECO:0000313" key="2">
    <source>
        <dbReference type="EMBL" id="BFH72139.1"/>
    </source>
</evidence>
<feature type="transmembrane region" description="Helical" evidence="1">
    <location>
        <begin position="182"/>
        <end position="200"/>
    </location>
</feature>
<dbReference type="KEGG" id="sjv:SJAV_00830"/>
<name>A0AAT9GML6_9CREN</name>
<feature type="transmembrane region" description="Helical" evidence="1">
    <location>
        <begin position="21"/>
        <end position="40"/>
    </location>
</feature>
<keyword evidence="1" id="KW-0812">Transmembrane</keyword>
<accession>A0AAT9GML6</accession>
<feature type="transmembrane region" description="Helical" evidence="1">
    <location>
        <begin position="146"/>
        <end position="170"/>
    </location>
</feature>
<proteinExistence type="predicted"/>
<dbReference type="EMBL" id="AP031322">
    <property type="protein sequence ID" value="BFH72139.1"/>
    <property type="molecule type" value="Genomic_DNA"/>
</dbReference>
<organism evidence="2">
    <name type="scientific">Sulfurisphaera javensis</name>
    <dbReference type="NCBI Taxonomy" id="2049879"/>
    <lineage>
        <taxon>Archaea</taxon>
        <taxon>Thermoproteota</taxon>
        <taxon>Thermoprotei</taxon>
        <taxon>Sulfolobales</taxon>
        <taxon>Sulfolobaceae</taxon>
        <taxon>Sulfurisphaera</taxon>
    </lineage>
</organism>
<reference evidence="2" key="1">
    <citation type="submission" date="2024-03" db="EMBL/GenBank/DDBJ databases">
        <title>Complete genome sequence of Sulfurisphaera javensis strain KD-1.</title>
        <authorList>
            <person name="Sakai H."/>
            <person name="Nur N."/>
            <person name="Suwanto A."/>
            <person name="Kurosawa N."/>
        </authorList>
    </citation>
    <scope>NUCLEOTIDE SEQUENCE</scope>
    <source>
        <strain evidence="2">KD-1</strain>
    </source>
</reference>
<feature type="transmembrane region" description="Helical" evidence="1">
    <location>
        <begin position="87"/>
        <end position="106"/>
    </location>
</feature>
<keyword evidence="1" id="KW-1133">Transmembrane helix</keyword>
<keyword evidence="1" id="KW-0472">Membrane</keyword>
<feature type="transmembrane region" description="Helical" evidence="1">
    <location>
        <begin position="61"/>
        <end position="81"/>
    </location>
</feature>
<gene>
    <name evidence="2" type="ORF">SJAV_00830</name>
</gene>